<dbReference type="EMBL" id="JANPWB010000008">
    <property type="protein sequence ID" value="KAJ1165184.1"/>
    <property type="molecule type" value="Genomic_DNA"/>
</dbReference>
<gene>
    <name evidence="2" type="ORF">NDU88_005613</name>
</gene>
<evidence type="ECO:0000256" key="1">
    <source>
        <dbReference type="SAM" id="MobiDB-lite"/>
    </source>
</evidence>
<protein>
    <submittedName>
        <fullName evidence="2">Uncharacterized protein</fullName>
    </submittedName>
</protein>
<dbReference type="AlphaFoldDB" id="A0AAV7SM49"/>
<feature type="region of interest" description="Disordered" evidence="1">
    <location>
        <begin position="1"/>
        <end position="73"/>
    </location>
</feature>
<evidence type="ECO:0000313" key="3">
    <source>
        <dbReference type="Proteomes" id="UP001066276"/>
    </source>
</evidence>
<organism evidence="2 3">
    <name type="scientific">Pleurodeles waltl</name>
    <name type="common">Iberian ribbed newt</name>
    <dbReference type="NCBI Taxonomy" id="8319"/>
    <lineage>
        <taxon>Eukaryota</taxon>
        <taxon>Metazoa</taxon>
        <taxon>Chordata</taxon>
        <taxon>Craniata</taxon>
        <taxon>Vertebrata</taxon>
        <taxon>Euteleostomi</taxon>
        <taxon>Amphibia</taxon>
        <taxon>Batrachia</taxon>
        <taxon>Caudata</taxon>
        <taxon>Salamandroidea</taxon>
        <taxon>Salamandridae</taxon>
        <taxon>Pleurodelinae</taxon>
        <taxon>Pleurodeles</taxon>
    </lineage>
</organism>
<dbReference type="Proteomes" id="UP001066276">
    <property type="component" value="Chromosome 4_2"/>
</dbReference>
<feature type="compositionally biased region" description="Basic and acidic residues" evidence="1">
    <location>
        <begin position="22"/>
        <end position="49"/>
    </location>
</feature>
<accession>A0AAV7SM49</accession>
<proteinExistence type="predicted"/>
<evidence type="ECO:0000313" key="2">
    <source>
        <dbReference type="EMBL" id="KAJ1165184.1"/>
    </source>
</evidence>
<keyword evidence="3" id="KW-1185">Reference proteome</keyword>
<reference evidence="2" key="1">
    <citation type="journal article" date="2022" name="bioRxiv">
        <title>Sequencing and chromosome-scale assembly of the giantPleurodeles waltlgenome.</title>
        <authorList>
            <person name="Brown T."/>
            <person name="Elewa A."/>
            <person name="Iarovenko S."/>
            <person name="Subramanian E."/>
            <person name="Araus A.J."/>
            <person name="Petzold A."/>
            <person name="Susuki M."/>
            <person name="Suzuki K.-i.T."/>
            <person name="Hayashi T."/>
            <person name="Toyoda A."/>
            <person name="Oliveira C."/>
            <person name="Osipova E."/>
            <person name="Leigh N.D."/>
            <person name="Simon A."/>
            <person name="Yun M.H."/>
        </authorList>
    </citation>
    <scope>NUCLEOTIDE SEQUENCE</scope>
    <source>
        <strain evidence="2">20211129_DDA</strain>
        <tissue evidence="2">Liver</tissue>
    </source>
</reference>
<name>A0AAV7SM49_PLEWA</name>
<sequence>MSPGASLKRRGGDLSHMVEYAAQRRDSHPALLWNRRDRDTGRGADREGTHTGAATEEAVSEPRPAARSADTRA</sequence>
<comment type="caution">
    <text evidence="2">The sequence shown here is derived from an EMBL/GenBank/DDBJ whole genome shotgun (WGS) entry which is preliminary data.</text>
</comment>